<name>A0ABS5BY88_9BACT</name>
<dbReference type="GO" id="GO:0003849">
    <property type="term" value="F:3-deoxy-7-phosphoheptulonate synthase activity"/>
    <property type="evidence" value="ECO:0007669"/>
    <property type="project" value="UniProtKB-EC"/>
</dbReference>
<dbReference type="Gene3D" id="3.20.20.70">
    <property type="entry name" value="Aldolase class I"/>
    <property type="match status" value="1"/>
</dbReference>
<dbReference type="PANTHER" id="PTHR43018:SF2">
    <property type="entry name" value="PHOSPHO-2-DEHYDRO-3-DEOXYHEPTONATE ALDOLASE"/>
    <property type="match status" value="1"/>
</dbReference>
<dbReference type="EC" id="2.5.1.54" evidence="4"/>
<dbReference type="InterPro" id="IPR006218">
    <property type="entry name" value="DAHP1/KDSA"/>
</dbReference>
<dbReference type="Pfam" id="PF00793">
    <property type="entry name" value="DAHP_synth_1"/>
    <property type="match status" value="1"/>
</dbReference>
<proteinExistence type="predicted"/>
<dbReference type="InterPro" id="IPR013785">
    <property type="entry name" value="Aldolase_TIM"/>
</dbReference>
<evidence type="ECO:0000313" key="4">
    <source>
        <dbReference type="EMBL" id="MBP3958691.1"/>
    </source>
</evidence>
<organism evidence="4 5">
    <name type="scientific">Gemmata palustris</name>
    <dbReference type="NCBI Taxonomy" id="2822762"/>
    <lineage>
        <taxon>Bacteria</taxon>
        <taxon>Pseudomonadati</taxon>
        <taxon>Planctomycetota</taxon>
        <taxon>Planctomycetia</taxon>
        <taxon>Gemmatales</taxon>
        <taxon>Gemmataceae</taxon>
        <taxon>Gemmata</taxon>
    </lineage>
</organism>
<dbReference type="NCBIfam" id="TIGR01361">
    <property type="entry name" value="DAHP_synth_Bsub"/>
    <property type="match status" value="1"/>
</dbReference>
<dbReference type="Pfam" id="PF18152">
    <property type="entry name" value="DAHP_snth_FXD"/>
    <property type="match status" value="1"/>
</dbReference>
<evidence type="ECO:0000259" key="3">
    <source>
        <dbReference type="Pfam" id="PF18152"/>
    </source>
</evidence>
<dbReference type="InterPro" id="IPR041071">
    <property type="entry name" value="DAHP_snth_FXD"/>
</dbReference>
<accession>A0ABS5BY88</accession>
<reference evidence="4 5" key="1">
    <citation type="submission" date="2021-04" db="EMBL/GenBank/DDBJ databases">
        <authorList>
            <person name="Ivanova A."/>
        </authorList>
    </citation>
    <scope>NUCLEOTIDE SEQUENCE [LARGE SCALE GENOMIC DNA]</scope>
    <source>
        <strain evidence="4 5">G18</strain>
    </source>
</reference>
<dbReference type="Gene3D" id="3.30.70.1140">
    <property type="entry name" value="Phospho-2-dehydro-3-deoxyheptonate aldolase, domain 1"/>
    <property type="match status" value="1"/>
</dbReference>
<dbReference type="RefSeq" id="WP_210658907.1">
    <property type="nucleotide sequence ID" value="NZ_JAGKQQ010000001.1"/>
</dbReference>
<evidence type="ECO:0000259" key="2">
    <source>
        <dbReference type="Pfam" id="PF00793"/>
    </source>
</evidence>
<dbReference type="EMBL" id="JAGKQQ010000001">
    <property type="protein sequence ID" value="MBP3958691.1"/>
    <property type="molecule type" value="Genomic_DNA"/>
</dbReference>
<keyword evidence="1 4" id="KW-0808">Transferase</keyword>
<dbReference type="PANTHER" id="PTHR43018">
    <property type="entry name" value="PHOSPHO-2-DEHYDRO-3-DEOXYHEPTONATE ALDOLASE"/>
    <property type="match status" value="1"/>
</dbReference>
<evidence type="ECO:0000313" key="5">
    <source>
        <dbReference type="Proteomes" id="UP000676565"/>
    </source>
</evidence>
<feature type="domain" description="DAHP synthetase I/KDSA" evidence="2">
    <location>
        <begin position="93"/>
        <end position="327"/>
    </location>
</feature>
<dbReference type="InterPro" id="IPR006268">
    <property type="entry name" value="DAHP_syn_2"/>
</dbReference>
<dbReference type="NCBIfam" id="NF009239">
    <property type="entry name" value="PRK12595.1"/>
    <property type="match status" value="1"/>
</dbReference>
<feature type="domain" description="DAHP synthase ferredoxin-like" evidence="3">
    <location>
        <begin position="1"/>
        <end position="67"/>
    </location>
</feature>
<sequence length="337" mass="36249">MLVVMQSHAAQSQVDKVVQVIEGQGLTPHVMPGATRTAIGITGNTGAVDKSLFEVLPGVEEAIRVTKPYKLASREMKRDDTTIPLAQDTIGPKNFTIIAGPCSVESEAMMIKTAEYLVSRGVKFLRAGAFKPRSSPYSFQGLGIEGLRILEKARTETGIGIVTELMDTENASAVEESADIIQIGTRNMQNFSLLKRVGKCRKPVLLKRGMSATLEEWLMAAEYIMAGGNYQVILCERGVRTFSDHSRNTLDLSVIPPAKALCHLPIFVDPSHGTGKRAYVPAMSLASLAAGADGLLIEVHPEPDRAMSDGAQSLDFAALDALLTRLKALAPAFGRTV</sequence>
<dbReference type="InterPro" id="IPR052899">
    <property type="entry name" value="Class-I_DAHP_synthase"/>
</dbReference>
<protein>
    <submittedName>
        <fullName evidence="4">3-deoxy-7-phosphoheptulonate synthase</fullName>
        <ecNumber evidence="4">2.5.1.54</ecNumber>
    </submittedName>
</protein>
<comment type="caution">
    <text evidence="4">The sequence shown here is derived from an EMBL/GenBank/DDBJ whole genome shotgun (WGS) entry which is preliminary data.</text>
</comment>
<dbReference type="SUPFAM" id="SSF51569">
    <property type="entry name" value="Aldolase"/>
    <property type="match status" value="1"/>
</dbReference>
<dbReference type="Proteomes" id="UP000676565">
    <property type="component" value="Unassembled WGS sequence"/>
</dbReference>
<gene>
    <name evidence="4" type="primary">aroF</name>
    <name evidence="4" type="ORF">J8F10_25885</name>
</gene>
<keyword evidence="5" id="KW-1185">Reference proteome</keyword>
<evidence type="ECO:0000256" key="1">
    <source>
        <dbReference type="ARBA" id="ARBA00022679"/>
    </source>
</evidence>
<dbReference type="NCBIfam" id="NF006421">
    <property type="entry name" value="PRK08673.1"/>
    <property type="match status" value="1"/>
</dbReference>